<dbReference type="EC" id="4.1.1.48" evidence="8"/>
<keyword evidence="11" id="KW-1185">Reference proteome</keyword>
<evidence type="ECO:0000256" key="6">
    <source>
        <dbReference type="ARBA" id="ARBA00023141"/>
    </source>
</evidence>
<comment type="pathway">
    <text evidence="2 8">Amino-acid biosynthesis; L-tryptophan biosynthesis; L-tryptophan from chorismate: step 4/5.</text>
</comment>
<dbReference type="NCBIfam" id="NF001371">
    <property type="entry name" value="PRK00278.1-3"/>
    <property type="match status" value="1"/>
</dbReference>
<dbReference type="PANTHER" id="PTHR22854:SF2">
    <property type="entry name" value="INDOLE-3-GLYCEROL-PHOSPHATE SYNTHASE"/>
    <property type="match status" value="1"/>
</dbReference>
<evidence type="ECO:0000256" key="7">
    <source>
        <dbReference type="ARBA" id="ARBA00023239"/>
    </source>
</evidence>
<keyword evidence="5 8" id="KW-0822">Tryptophan biosynthesis</keyword>
<keyword evidence="7 8" id="KW-0456">Lyase</keyword>
<feature type="domain" description="Indole-3-glycerol phosphate synthase" evidence="9">
    <location>
        <begin position="6"/>
        <end position="254"/>
    </location>
</feature>
<protein>
    <recommendedName>
        <fullName evidence="8">Indole-3-glycerol phosphate synthase</fullName>
        <shortName evidence="8">IGPS</shortName>
        <ecNumber evidence="8">4.1.1.48</ecNumber>
    </recommendedName>
</protein>
<proteinExistence type="inferred from homology"/>
<dbReference type="Proteomes" id="UP000626786">
    <property type="component" value="Unassembled WGS sequence"/>
</dbReference>
<evidence type="ECO:0000256" key="4">
    <source>
        <dbReference type="ARBA" id="ARBA00022793"/>
    </source>
</evidence>
<evidence type="ECO:0000313" key="11">
    <source>
        <dbReference type="Proteomes" id="UP000626786"/>
    </source>
</evidence>
<evidence type="ECO:0000256" key="2">
    <source>
        <dbReference type="ARBA" id="ARBA00004696"/>
    </source>
</evidence>
<evidence type="ECO:0000259" key="9">
    <source>
        <dbReference type="Pfam" id="PF00218"/>
    </source>
</evidence>
<dbReference type="EMBL" id="JACSQN010000004">
    <property type="protein sequence ID" value="MBD7984067.1"/>
    <property type="molecule type" value="Genomic_DNA"/>
</dbReference>
<dbReference type="InterPro" id="IPR045186">
    <property type="entry name" value="Indole-3-glycerol_P_synth"/>
</dbReference>
<evidence type="ECO:0000256" key="8">
    <source>
        <dbReference type="HAMAP-Rule" id="MF_00134"/>
    </source>
</evidence>
<dbReference type="InterPro" id="IPR013798">
    <property type="entry name" value="Indole-3-glycerol_P_synth_dom"/>
</dbReference>
<sequence length="263" mass="28896">MTILDDILCVKRLEVKQLLMEEHIVSRETISSRPSLFHLLRASSKLEVIAEMKRASPSKGMIASETDPVEQAKIYEKAGVACISVLTDETFFKGSMTDLEAVTNVVKTPVLCKDFIIHEVQIDRAKRAGASVILLIVAALEDDQLLRLHRYAASIGLEVLVEVHDVNELERALVIDARIIGVNNRDLRTFTVDLAKTEEVAKRFPFHEDRVFISESGIRDSVDAKRVAATGAAAVLVGETLMRSMNAEAAITSLQIVKAGATS</sequence>
<dbReference type="RefSeq" id="WP_191693758.1">
    <property type="nucleotide sequence ID" value="NZ_JACSQN010000004.1"/>
</dbReference>
<dbReference type="NCBIfam" id="NF001377">
    <property type="entry name" value="PRK00278.2-4"/>
    <property type="match status" value="1"/>
</dbReference>
<keyword evidence="6 8" id="KW-0057">Aromatic amino acid biosynthesis</keyword>
<dbReference type="HAMAP" id="MF_00134_B">
    <property type="entry name" value="IGPS_B"/>
    <property type="match status" value="1"/>
</dbReference>
<dbReference type="HAMAP" id="MF_00134_A">
    <property type="entry name" value="IGPS_A"/>
    <property type="match status" value="1"/>
</dbReference>
<dbReference type="PROSITE" id="PS00614">
    <property type="entry name" value="IGPS"/>
    <property type="match status" value="1"/>
</dbReference>
<accession>A0ABR8U7P9</accession>
<comment type="similarity">
    <text evidence="8">Belongs to the TrpC family.</text>
</comment>
<evidence type="ECO:0000256" key="5">
    <source>
        <dbReference type="ARBA" id="ARBA00022822"/>
    </source>
</evidence>
<dbReference type="InterPro" id="IPR011060">
    <property type="entry name" value="RibuloseP-bd_barrel"/>
</dbReference>
<comment type="catalytic activity">
    <reaction evidence="1 8">
        <text>1-(2-carboxyphenylamino)-1-deoxy-D-ribulose 5-phosphate + H(+) = (1S,2R)-1-C-(indol-3-yl)glycerol 3-phosphate + CO2 + H2O</text>
        <dbReference type="Rhea" id="RHEA:23476"/>
        <dbReference type="ChEBI" id="CHEBI:15377"/>
        <dbReference type="ChEBI" id="CHEBI:15378"/>
        <dbReference type="ChEBI" id="CHEBI:16526"/>
        <dbReference type="ChEBI" id="CHEBI:58613"/>
        <dbReference type="ChEBI" id="CHEBI:58866"/>
        <dbReference type="EC" id="4.1.1.48"/>
    </reaction>
</comment>
<dbReference type="GO" id="GO:0004425">
    <property type="term" value="F:indole-3-glycerol-phosphate synthase activity"/>
    <property type="evidence" value="ECO:0007669"/>
    <property type="project" value="UniProtKB-EC"/>
</dbReference>
<keyword evidence="4 8" id="KW-0210">Decarboxylase</keyword>
<organism evidence="10 11">
    <name type="scientific">Sporosarcina quadrami</name>
    <dbReference type="NCBI Taxonomy" id="2762234"/>
    <lineage>
        <taxon>Bacteria</taxon>
        <taxon>Bacillati</taxon>
        <taxon>Bacillota</taxon>
        <taxon>Bacilli</taxon>
        <taxon>Bacillales</taxon>
        <taxon>Caryophanaceae</taxon>
        <taxon>Sporosarcina</taxon>
    </lineage>
</organism>
<dbReference type="InterPro" id="IPR001468">
    <property type="entry name" value="Indole-3-GlycerolPSynthase_CS"/>
</dbReference>
<dbReference type="PANTHER" id="PTHR22854">
    <property type="entry name" value="TRYPTOPHAN BIOSYNTHESIS PROTEIN"/>
    <property type="match status" value="1"/>
</dbReference>
<dbReference type="Gene3D" id="3.20.20.70">
    <property type="entry name" value="Aldolase class I"/>
    <property type="match status" value="1"/>
</dbReference>
<evidence type="ECO:0000256" key="3">
    <source>
        <dbReference type="ARBA" id="ARBA00022605"/>
    </source>
</evidence>
<name>A0ABR8U7P9_9BACL</name>
<evidence type="ECO:0000256" key="1">
    <source>
        <dbReference type="ARBA" id="ARBA00001633"/>
    </source>
</evidence>
<dbReference type="InterPro" id="IPR013785">
    <property type="entry name" value="Aldolase_TIM"/>
</dbReference>
<dbReference type="CDD" id="cd00331">
    <property type="entry name" value="IGPS"/>
    <property type="match status" value="1"/>
</dbReference>
<evidence type="ECO:0000313" key="10">
    <source>
        <dbReference type="EMBL" id="MBD7984067.1"/>
    </source>
</evidence>
<gene>
    <name evidence="8 10" type="primary">trpC</name>
    <name evidence="10" type="ORF">H9649_05705</name>
</gene>
<comment type="caution">
    <text evidence="10">The sequence shown here is derived from an EMBL/GenBank/DDBJ whole genome shotgun (WGS) entry which is preliminary data.</text>
</comment>
<dbReference type="Pfam" id="PF00218">
    <property type="entry name" value="IGPS"/>
    <property type="match status" value="1"/>
</dbReference>
<dbReference type="SUPFAM" id="SSF51366">
    <property type="entry name" value="Ribulose-phoshate binding barrel"/>
    <property type="match status" value="1"/>
</dbReference>
<reference evidence="10 11" key="1">
    <citation type="submission" date="2020-08" db="EMBL/GenBank/DDBJ databases">
        <title>A Genomic Blueprint of the Chicken Gut Microbiome.</title>
        <authorList>
            <person name="Gilroy R."/>
            <person name="Ravi A."/>
            <person name="Getino M."/>
            <person name="Pursley I."/>
            <person name="Horton D.L."/>
            <person name="Alikhan N.-F."/>
            <person name="Baker D."/>
            <person name="Gharbi K."/>
            <person name="Hall N."/>
            <person name="Watson M."/>
            <person name="Adriaenssens E.M."/>
            <person name="Foster-Nyarko E."/>
            <person name="Jarju S."/>
            <person name="Secka A."/>
            <person name="Antonio M."/>
            <person name="Oren A."/>
            <person name="Chaudhuri R."/>
            <person name="La Ragione R.M."/>
            <person name="Hildebrand F."/>
            <person name="Pallen M.J."/>
        </authorList>
    </citation>
    <scope>NUCLEOTIDE SEQUENCE [LARGE SCALE GENOMIC DNA]</scope>
    <source>
        <strain evidence="10 11">Sa2YVA2</strain>
    </source>
</reference>
<keyword evidence="3 8" id="KW-0028">Amino-acid biosynthesis</keyword>